<evidence type="ECO:0000259" key="3">
    <source>
        <dbReference type="Pfam" id="PF18885"/>
    </source>
</evidence>
<sequence length="682" mass="73131">MNSSGDWLRRGKELLAIVAATACIGAGAFASPSSAYAADATTWESLSTDLKNSSYGFFKWKAEYGKTQLEREVAADAAGILVNSSLPKTKATGKATSATSLNNFLQSVQSLVSINSWRQTLRNEPCRVDLPEGRGRACDDGTKTLTPYLTNDTLMAVSQVNADNVASSGTTAGNNQKIASAYYKSGPESVYRDPSVLDSVSVPVSVETWYAQKAVYSINPNTSLGTVTDYEMLTNKLSTSYIEYKYAGYSTSSLAQGVTAQVLDCQSDAGASAYAGYSQKAADYLGDLQAYVKTVASATSNVPTIPTVTVPTIVSVADPAPVTTASGVRPILPVTVEATKSDGTKSQVPVVWNSVPSSSYSTFEASSFKVTGKVSGWSKPVTVTVNVLAAQPKTVTPVVVTTESGKKPSLPSSVQVLYSNKQVKYEAVAWDAVDASKYSSRAGGQFTVSGHLVSSPDTRVTALVVVSPATIISVTNPSVMTVVGVAPSLPATVKAKWSNGDATDEKVTWDSVQASSYAKAGTFTVSGKVTGYQPSVKATVRVCEKQNMYRLYNKYTGEHFYTASIKERDTLRNLGWKYERVGWVAPSESNTPVYRLYNKYVAGGDHHYTTSASERDALVKLGWIYEGIGWYSAENAGSRALYREYNPYAKTGTHNYTLDKHEHDTLVSLGWHDEGTAWYSVS</sequence>
<dbReference type="Pfam" id="PF18885">
    <property type="entry name" value="DUF5648"/>
    <property type="match status" value="1"/>
</dbReference>
<proteinExistence type="predicted"/>
<evidence type="ECO:0000313" key="5">
    <source>
        <dbReference type="Proteomes" id="UP000233727"/>
    </source>
</evidence>
<feature type="signal peptide" evidence="1">
    <location>
        <begin position="1"/>
        <end position="37"/>
    </location>
</feature>
<dbReference type="RefSeq" id="WP_180334510.1">
    <property type="nucleotide sequence ID" value="NZ_PCGY01000006.1"/>
</dbReference>
<dbReference type="EMBL" id="PCGY01000006">
    <property type="protein sequence ID" value="PKU93071.1"/>
    <property type="molecule type" value="Genomic_DNA"/>
</dbReference>
<feature type="domain" description="Bacterial Ig-like" evidence="2">
    <location>
        <begin position="320"/>
        <end position="376"/>
    </location>
</feature>
<feature type="domain" description="DUF5648" evidence="3">
    <location>
        <begin position="548"/>
        <end position="680"/>
    </location>
</feature>
<evidence type="ECO:0000256" key="1">
    <source>
        <dbReference type="SAM" id="SignalP"/>
    </source>
</evidence>
<comment type="caution">
    <text evidence="4">The sequence shown here is derived from an EMBL/GenBank/DDBJ whole genome shotgun (WGS) entry which is preliminary data.</text>
</comment>
<feature type="domain" description="Bacterial Ig-like" evidence="2">
    <location>
        <begin position="396"/>
        <end position="450"/>
    </location>
</feature>
<dbReference type="STRING" id="33905.BTHE_1457"/>
<organism evidence="4 5">
    <name type="scientific">Bifidobacterium thermophilum</name>
    <dbReference type="NCBI Taxonomy" id="33905"/>
    <lineage>
        <taxon>Bacteria</taxon>
        <taxon>Bacillati</taxon>
        <taxon>Actinomycetota</taxon>
        <taxon>Actinomycetes</taxon>
        <taxon>Bifidobacteriales</taxon>
        <taxon>Bifidobacteriaceae</taxon>
        <taxon>Bifidobacterium</taxon>
    </lineage>
</organism>
<keyword evidence="1" id="KW-0732">Signal</keyword>
<gene>
    <name evidence="4" type="ORF">CQR47_0381</name>
</gene>
<reference evidence="4 5" key="1">
    <citation type="submission" date="2017-10" db="EMBL/GenBank/DDBJ databases">
        <title>Bifidobacterium genomics.</title>
        <authorList>
            <person name="Lugli G.A."/>
            <person name="Milani C."/>
            <person name="Mancabelli L."/>
        </authorList>
    </citation>
    <scope>NUCLEOTIDE SEQUENCE [LARGE SCALE GENOMIC DNA]</scope>
    <source>
        <strain evidence="4 5">1542B</strain>
    </source>
</reference>
<feature type="domain" description="Bacterial Ig-like" evidence="2">
    <location>
        <begin position="476"/>
        <end position="532"/>
    </location>
</feature>
<dbReference type="AlphaFoldDB" id="A0A2N3QN07"/>
<evidence type="ECO:0000259" key="2">
    <source>
        <dbReference type="Pfam" id="PF07532"/>
    </source>
</evidence>
<protein>
    <submittedName>
        <fullName evidence="4">Bacterial Ig-like domain (Group 4) protein</fullName>
    </submittedName>
</protein>
<accession>A0A2N3QN07</accession>
<dbReference type="InterPro" id="IPR011081">
    <property type="entry name" value="Big_4"/>
</dbReference>
<evidence type="ECO:0000313" key="4">
    <source>
        <dbReference type="EMBL" id="PKU93071.1"/>
    </source>
</evidence>
<dbReference type="Proteomes" id="UP000233727">
    <property type="component" value="Unassembled WGS sequence"/>
</dbReference>
<dbReference type="InterPro" id="IPR043708">
    <property type="entry name" value="DUF5648"/>
</dbReference>
<feature type="chain" id="PRO_5014781545" evidence="1">
    <location>
        <begin position="38"/>
        <end position="682"/>
    </location>
</feature>
<name>A0A2N3QN07_9BIFI</name>
<dbReference type="Pfam" id="PF07532">
    <property type="entry name" value="Big_4"/>
    <property type="match status" value="3"/>
</dbReference>